<dbReference type="EMBL" id="CP000113">
    <property type="protein sequence ID" value="ABF91220.1"/>
    <property type="molecule type" value="Genomic_DNA"/>
</dbReference>
<dbReference type="GO" id="GO:0003700">
    <property type="term" value="F:DNA-binding transcription factor activity"/>
    <property type="evidence" value="ECO:0007669"/>
    <property type="project" value="TreeGrafter"/>
</dbReference>
<dbReference type="SUPFAM" id="SSF47413">
    <property type="entry name" value="lambda repressor-like DNA-binding domains"/>
    <property type="match status" value="1"/>
</dbReference>
<protein>
    <submittedName>
        <fullName evidence="3">DNA-binding protein</fullName>
    </submittedName>
</protein>
<name>Q1DEM2_MYXXD</name>
<keyword evidence="1 3" id="KW-0238">DNA-binding</keyword>
<dbReference type="SMR" id="Q1DEM2"/>
<dbReference type="EnsemblBacteria" id="ABF91220">
    <property type="protein sequence ID" value="ABF91220"/>
    <property type="gene ID" value="MXAN_0633"/>
</dbReference>
<dbReference type="KEGG" id="mxa:MXAN_0633"/>
<dbReference type="PROSITE" id="PS50943">
    <property type="entry name" value="HTH_CROC1"/>
    <property type="match status" value="1"/>
</dbReference>
<proteinExistence type="predicted"/>
<reference evidence="3 4" key="1">
    <citation type="journal article" date="2006" name="Proc. Natl. Acad. Sci. U.S.A.">
        <title>Evolution of sensory complexity recorded in a myxobacterial genome.</title>
        <authorList>
            <person name="Goldman B.S."/>
            <person name="Nierman W.C."/>
            <person name="Kaiser D."/>
            <person name="Slater S.C."/>
            <person name="Durkin A.S."/>
            <person name="Eisen J.A."/>
            <person name="Ronning C.M."/>
            <person name="Barbazuk W.B."/>
            <person name="Blanchard M."/>
            <person name="Field C."/>
            <person name="Halling C."/>
            <person name="Hinkle G."/>
            <person name="Iartchuk O."/>
            <person name="Kim H.S."/>
            <person name="Mackenzie C."/>
            <person name="Madupu R."/>
            <person name="Miller N."/>
            <person name="Shvartsbeyn A."/>
            <person name="Sullivan S.A."/>
            <person name="Vaudin M."/>
            <person name="Wiegand R."/>
            <person name="Kaplan H.B."/>
        </authorList>
    </citation>
    <scope>NUCLEOTIDE SEQUENCE [LARGE SCALE GENOMIC DNA]</scope>
    <source>
        <strain evidence="4">DK1622</strain>
    </source>
</reference>
<dbReference type="eggNOG" id="COG1396">
    <property type="taxonomic scope" value="Bacteria"/>
</dbReference>
<dbReference type="PANTHER" id="PTHR46797">
    <property type="entry name" value="HTH-TYPE TRANSCRIPTIONAL REGULATOR"/>
    <property type="match status" value="1"/>
</dbReference>
<evidence type="ECO:0000259" key="2">
    <source>
        <dbReference type="PROSITE" id="PS50943"/>
    </source>
</evidence>
<dbReference type="Gene3D" id="1.10.260.40">
    <property type="entry name" value="lambda repressor-like DNA-binding domains"/>
    <property type="match status" value="1"/>
</dbReference>
<dbReference type="STRING" id="246197.MXAN_0633"/>
<keyword evidence="4" id="KW-1185">Reference proteome</keyword>
<evidence type="ECO:0000313" key="3">
    <source>
        <dbReference type="EMBL" id="ABF91220.1"/>
    </source>
</evidence>
<gene>
    <name evidence="3" type="ordered locus">MXAN_0633</name>
</gene>
<dbReference type="InterPro" id="IPR050807">
    <property type="entry name" value="TransReg_Diox_bact_type"/>
</dbReference>
<dbReference type="Proteomes" id="UP000002402">
    <property type="component" value="Chromosome"/>
</dbReference>
<accession>Q1DEM2</accession>
<sequence length="134" mass="14858">MRGDEALFSTGFPHAMEQRLATLIGNAVRAARQRLELTQADVAERVGIATEVYGRLERGHMLPSVRTLRKLCLVLNCSSDVLLGMAGVEGAPTLAEDPPEYRERPEVRRLLRTVRKLDAPRLRLLGQVANALET</sequence>
<dbReference type="Pfam" id="PF01381">
    <property type="entry name" value="HTH_3"/>
    <property type="match status" value="1"/>
</dbReference>
<dbReference type="SMART" id="SM00530">
    <property type="entry name" value="HTH_XRE"/>
    <property type="match status" value="1"/>
</dbReference>
<evidence type="ECO:0000313" key="4">
    <source>
        <dbReference type="Proteomes" id="UP000002402"/>
    </source>
</evidence>
<dbReference type="InterPro" id="IPR010982">
    <property type="entry name" value="Lambda_DNA-bd_dom_sf"/>
</dbReference>
<dbReference type="HOGENOM" id="CLU_066192_17_0_7"/>
<organism evidence="3 4">
    <name type="scientific">Myxococcus xanthus (strain DK1622)</name>
    <dbReference type="NCBI Taxonomy" id="246197"/>
    <lineage>
        <taxon>Bacteria</taxon>
        <taxon>Pseudomonadati</taxon>
        <taxon>Myxococcota</taxon>
        <taxon>Myxococcia</taxon>
        <taxon>Myxococcales</taxon>
        <taxon>Cystobacterineae</taxon>
        <taxon>Myxococcaceae</taxon>
        <taxon>Myxococcus</taxon>
    </lineage>
</organism>
<dbReference type="GO" id="GO:0005829">
    <property type="term" value="C:cytosol"/>
    <property type="evidence" value="ECO:0007669"/>
    <property type="project" value="TreeGrafter"/>
</dbReference>
<dbReference type="PANTHER" id="PTHR46797:SF1">
    <property type="entry name" value="METHYLPHOSPHONATE SYNTHASE"/>
    <property type="match status" value="1"/>
</dbReference>
<dbReference type="CDD" id="cd00093">
    <property type="entry name" value="HTH_XRE"/>
    <property type="match status" value="1"/>
</dbReference>
<feature type="domain" description="HTH cro/C1-type" evidence="2">
    <location>
        <begin position="28"/>
        <end position="82"/>
    </location>
</feature>
<dbReference type="GO" id="GO:0003677">
    <property type="term" value="F:DNA binding"/>
    <property type="evidence" value="ECO:0007669"/>
    <property type="project" value="UniProtKB-KW"/>
</dbReference>
<dbReference type="InterPro" id="IPR001387">
    <property type="entry name" value="Cro/C1-type_HTH"/>
</dbReference>
<dbReference type="AlphaFoldDB" id="Q1DEM2"/>
<evidence type="ECO:0000256" key="1">
    <source>
        <dbReference type="ARBA" id="ARBA00023125"/>
    </source>
</evidence>